<evidence type="ECO:0000256" key="1">
    <source>
        <dbReference type="SAM" id="Phobius"/>
    </source>
</evidence>
<accession>A0A918RAV0</accession>
<dbReference type="EMBL" id="BMVX01000028">
    <property type="protein sequence ID" value="GGZ90017.1"/>
    <property type="molecule type" value="Genomic_DNA"/>
</dbReference>
<evidence type="ECO:0000313" key="3">
    <source>
        <dbReference type="Proteomes" id="UP000634660"/>
    </source>
</evidence>
<keyword evidence="1" id="KW-0472">Membrane</keyword>
<keyword evidence="1" id="KW-1133">Transmembrane helix</keyword>
<dbReference type="Proteomes" id="UP000634660">
    <property type="component" value="Unassembled WGS sequence"/>
</dbReference>
<gene>
    <name evidence="2" type="ORF">GCM10010371_57430</name>
</gene>
<protein>
    <submittedName>
        <fullName evidence="2">Uncharacterized protein</fullName>
    </submittedName>
</protein>
<keyword evidence="1" id="KW-0812">Transmembrane</keyword>
<sequence>MPKFTAVFAGPAPILPGAKPTPIPGMSPIVSELFGYALWVLVIAGGCAVGYGVFKLASADKSRSSGGASEPFKWMGGGVLAIMISSVLISVLNGIAA</sequence>
<proteinExistence type="predicted"/>
<dbReference type="AlphaFoldDB" id="A0A918RAV0"/>
<dbReference type="RefSeq" id="WP_189829066.1">
    <property type="nucleotide sequence ID" value="NZ_BMVX01000028.1"/>
</dbReference>
<reference evidence="2" key="2">
    <citation type="submission" date="2020-09" db="EMBL/GenBank/DDBJ databases">
        <authorList>
            <person name="Sun Q."/>
            <person name="Ohkuma M."/>
        </authorList>
    </citation>
    <scope>NUCLEOTIDE SEQUENCE</scope>
    <source>
        <strain evidence="2">JCM 4834</strain>
    </source>
</reference>
<name>A0A918RAV0_9ACTN</name>
<reference evidence="2" key="1">
    <citation type="journal article" date="2014" name="Int. J. Syst. Evol. Microbiol.">
        <title>Complete genome sequence of Corynebacterium casei LMG S-19264T (=DSM 44701T), isolated from a smear-ripened cheese.</title>
        <authorList>
            <consortium name="US DOE Joint Genome Institute (JGI-PGF)"/>
            <person name="Walter F."/>
            <person name="Albersmeier A."/>
            <person name="Kalinowski J."/>
            <person name="Ruckert C."/>
        </authorList>
    </citation>
    <scope>NUCLEOTIDE SEQUENCE</scope>
    <source>
        <strain evidence="2">JCM 4834</strain>
    </source>
</reference>
<evidence type="ECO:0000313" key="2">
    <source>
        <dbReference type="EMBL" id="GGZ90017.1"/>
    </source>
</evidence>
<feature type="transmembrane region" description="Helical" evidence="1">
    <location>
        <begin position="74"/>
        <end position="96"/>
    </location>
</feature>
<feature type="transmembrane region" description="Helical" evidence="1">
    <location>
        <begin position="36"/>
        <end position="54"/>
    </location>
</feature>
<organism evidence="2 3">
    <name type="scientific">Streptomyces subrutilus</name>
    <dbReference type="NCBI Taxonomy" id="36818"/>
    <lineage>
        <taxon>Bacteria</taxon>
        <taxon>Bacillati</taxon>
        <taxon>Actinomycetota</taxon>
        <taxon>Actinomycetes</taxon>
        <taxon>Kitasatosporales</taxon>
        <taxon>Streptomycetaceae</taxon>
        <taxon>Streptomyces</taxon>
    </lineage>
</organism>
<comment type="caution">
    <text evidence="2">The sequence shown here is derived from an EMBL/GenBank/DDBJ whole genome shotgun (WGS) entry which is preliminary data.</text>
</comment>